<gene>
    <name evidence="1" type="ORF">MILVUS5_LOCUS37141</name>
</gene>
<comment type="caution">
    <text evidence="1">The sequence shown here is derived from an EMBL/GenBank/DDBJ whole genome shotgun (WGS) entry which is preliminary data.</text>
</comment>
<protein>
    <submittedName>
        <fullName evidence="1">Uncharacterized protein</fullName>
    </submittedName>
</protein>
<organism evidence="1 2">
    <name type="scientific">Trifolium pratense</name>
    <name type="common">Red clover</name>
    <dbReference type="NCBI Taxonomy" id="57577"/>
    <lineage>
        <taxon>Eukaryota</taxon>
        <taxon>Viridiplantae</taxon>
        <taxon>Streptophyta</taxon>
        <taxon>Embryophyta</taxon>
        <taxon>Tracheophyta</taxon>
        <taxon>Spermatophyta</taxon>
        <taxon>Magnoliopsida</taxon>
        <taxon>eudicotyledons</taxon>
        <taxon>Gunneridae</taxon>
        <taxon>Pentapetalae</taxon>
        <taxon>rosids</taxon>
        <taxon>fabids</taxon>
        <taxon>Fabales</taxon>
        <taxon>Fabaceae</taxon>
        <taxon>Papilionoideae</taxon>
        <taxon>50 kb inversion clade</taxon>
        <taxon>NPAAA clade</taxon>
        <taxon>Hologalegina</taxon>
        <taxon>IRL clade</taxon>
        <taxon>Trifolieae</taxon>
        <taxon>Trifolium</taxon>
    </lineage>
</organism>
<evidence type="ECO:0000313" key="1">
    <source>
        <dbReference type="EMBL" id="CAJ2673718.1"/>
    </source>
</evidence>
<reference evidence="1" key="1">
    <citation type="submission" date="2023-10" db="EMBL/GenBank/DDBJ databases">
        <authorList>
            <person name="Rodriguez Cubillos JULIANA M."/>
            <person name="De Vega J."/>
        </authorList>
    </citation>
    <scope>NUCLEOTIDE SEQUENCE</scope>
</reference>
<sequence>MGLHLITPGSCSCTTQQQQQHSKLYNDDVVGTNWDVCDYDLPLKKRKIKKEKSDLGNHTKNDDADEINWDDWEYHLPIKKRKIKGRISSYCEYDLPLKKRKINREKSDLGYNNNNNVSFLFSSIENNVSSSTSHEDTKIANKQETKKTGNVDDEWEIKKVLEKSDVCRTLSRLMLKKELTQEFVIPVVLGGAKAAEKKGVEVQVWDVDTKSLHSLVFKIWTSAQSHVFNKRWVKDFVHRRELKKGDQIGLHWDQDNGRFNFSVISL</sequence>
<name>A0ACB0LZ91_TRIPR</name>
<dbReference type="EMBL" id="CASHSV030000716">
    <property type="protein sequence ID" value="CAJ2673718.1"/>
    <property type="molecule type" value="Genomic_DNA"/>
</dbReference>
<dbReference type="Proteomes" id="UP001177021">
    <property type="component" value="Unassembled WGS sequence"/>
</dbReference>
<accession>A0ACB0LZ91</accession>
<proteinExistence type="predicted"/>
<keyword evidence="2" id="KW-1185">Reference proteome</keyword>
<evidence type="ECO:0000313" key="2">
    <source>
        <dbReference type="Proteomes" id="UP001177021"/>
    </source>
</evidence>